<organism evidence="4 5">
    <name type="scientific">Tulasnella calospora MUT 4182</name>
    <dbReference type="NCBI Taxonomy" id="1051891"/>
    <lineage>
        <taxon>Eukaryota</taxon>
        <taxon>Fungi</taxon>
        <taxon>Dikarya</taxon>
        <taxon>Basidiomycota</taxon>
        <taxon>Agaricomycotina</taxon>
        <taxon>Agaricomycetes</taxon>
        <taxon>Cantharellales</taxon>
        <taxon>Tulasnellaceae</taxon>
        <taxon>Tulasnella</taxon>
    </lineage>
</organism>
<proteinExistence type="predicted"/>
<keyword evidence="1" id="KW-0507">mRNA processing</keyword>
<feature type="region of interest" description="Disordered" evidence="2">
    <location>
        <begin position="108"/>
        <end position="133"/>
    </location>
</feature>
<feature type="domain" description="Retrotransposon gag" evidence="3">
    <location>
        <begin position="5"/>
        <end position="78"/>
    </location>
</feature>
<accession>A0A0C3Q461</accession>
<evidence type="ECO:0000256" key="1">
    <source>
        <dbReference type="ARBA" id="ARBA00022664"/>
    </source>
</evidence>
<dbReference type="EMBL" id="KN823369">
    <property type="protein sequence ID" value="KIO17549.1"/>
    <property type="molecule type" value="Genomic_DNA"/>
</dbReference>
<gene>
    <name evidence="4" type="ORF">M407DRAFT_84872</name>
</gene>
<dbReference type="Proteomes" id="UP000054248">
    <property type="component" value="Unassembled WGS sequence"/>
</dbReference>
<reference evidence="5" key="2">
    <citation type="submission" date="2015-01" db="EMBL/GenBank/DDBJ databases">
        <title>Evolutionary Origins and Diversification of the Mycorrhizal Mutualists.</title>
        <authorList>
            <consortium name="DOE Joint Genome Institute"/>
            <consortium name="Mycorrhizal Genomics Consortium"/>
            <person name="Kohler A."/>
            <person name="Kuo A."/>
            <person name="Nagy L.G."/>
            <person name="Floudas D."/>
            <person name="Copeland A."/>
            <person name="Barry K.W."/>
            <person name="Cichocki N."/>
            <person name="Veneault-Fourrey C."/>
            <person name="LaButti K."/>
            <person name="Lindquist E.A."/>
            <person name="Lipzen A."/>
            <person name="Lundell T."/>
            <person name="Morin E."/>
            <person name="Murat C."/>
            <person name="Riley R."/>
            <person name="Ohm R."/>
            <person name="Sun H."/>
            <person name="Tunlid A."/>
            <person name="Henrissat B."/>
            <person name="Grigoriev I.V."/>
            <person name="Hibbett D.S."/>
            <person name="Martin F."/>
        </authorList>
    </citation>
    <scope>NUCLEOTIDE SEQUENCE [LARGE SCALE GENOMIC DNA]</scope>
    <source>
        <strain evidence="5">MUT 4182</strain>
    </source>
</reference>
<evidence type="ECO:0000313" key="5">
    <source>
        <dbReference type="Proteomes" id="UP000054248"/>
    </source>
</evidence>
<dbReference type="GO" id="GO:0003676">
    <property type="term" value="F:nucleic acid binding"/>
    <property type="evidence" value="ECO:0007669"/>
    <property type="project" value="InterPro"/>
</dbReference>
<dbReference type="HOGENOM" id="CLU_1190640_0_0_1"/>
<dbReference type="PANTHER" id="PTHR15503:SF22">
    <property type="entry name" value="TRANSPOSON TY3-I GAG POLYPROTEIN"/>
    <property type="match status" value="1"/>
</dbReference>
<evidence type="ECO:0000313" key="4">
    <source>
        <dbReference type="EMBL" id="KIO17549.1"/>
    </source>
</evidence>
<evidence type="ECO:0000259" key="3">
    <source>
        <dbReference type="Pfam" id="PF03732"/>
    </source>
</evidence>
<dbReference type="InterPro" id="IPR032567">
    <property type="entry name" value="RTL1-rel"/>
</dbReference>
<dbReference type="InterPro" id="IPR036875">
    <property type="entry name" value="Znf_CCHC_sf"/>
</dbReference>
<reference evidence="4 5" key="1">
    <citation type="submission" date="2014-04" db="EMBL/GenBank/DDBJ databases">
        <authorList>
            <consortium name="DOE Joint Genome Institute"/>
            <person name="Kuo A."/>
            <person name="Girlanda M."/>
            <person name="Perotto S."/>
            <person name="Kohler A."/>
            <person name="Nagy L.G."/>
            <person name="Floudas D."/>
            <person name="Copeland A."/>
            <person name="Barry K.W."/>
            <person name="Cichocki N."/>
            <person name="Veneault-Fourrey C."/>
            <person name="LaButti K."/>
            <person name="Lindquist E.A."/>
            <person name="Lipzen A."/>
            <person name="Lundell T."/>
            <person name="Morin E."/>
            <person name="Murat C."/>
            <person name="Sun H."/>
            <person name="Tunlid A."/>
            <person name="Henrissat B."/>
            <person name="Grigoriev I.V."/>
            <person name="Hibbett D.S."/>
            <person name="Martin F."/>
            <person name="Nordberg H.P."/>
            <person name="Cantor M.N."/>
            <person name="Hua S.X."/>
        </authorList>
    </citation>
    <scope>NUCLEOTIDE SEQUENCE [LARGE SCALE GENOMIC DNA]</scope>
    <source>
        <strain evidence="4 5">MUT 4182</strain>
    </source>
</reference>
<evidence type="ECO:0000256" key="2">
    <source>
        <dbReference type="SAM" id="MobiDB-lite"/>
    </source>
</evidence>
<dbReference type="InterPro" id="IPR005162">
    <property type="entry name" value="Retrotrans_gag_dom"/>
</dbReference>
<dbReference type="Gene3D" id="4.10.60.10">
    <property type="entry name" value="Zinc finger, CCHC-type"/>
    <property type="match status" value="1"/>
</dbReference>
<feature type="compositionally biased region" description="Basic and acidic residues" evidence="2">
    <location>
        <begin position="108"/>
        <end position="117"/>
    </location>
</feature>
<dbReference type="PANTHER" id="PTHR15503">
    <property type="entry name" value="LDOC1 RELATED"/>
    <property type="match status" value="1"/>
</dbReference>
<dbReference type="OrthoDB" id="3066517at2759"/>
<protein>
    <recommendedName>
        <fullName evidence="3">Retrotransposon gag domain-containing protein</fullName>
    </recommendedName>
</protein>
<sequence length="233" mass="26169">MLAQSNTLRVSNWSSFKGEFEQAFFDQDEKRVAAQKLNKLCQNRSTAEYASEFRELVAILGWTEDSQLQHAFYDGLKPHVKDELAKMDDPVNLVTLITTAIKIDNRHWSREQEKKGETTPVPTSQAPNDFAHTTPVPMQIDAARRGPISQAEKDRRRKEGLCHYCGEKGHMAKDHNLPQRRTNLSANNPWAPKNLIPEPVVAAVQETNPFAQFMAAIVASQNQSSQGFPPSAS</sequence>
<dbReference type="STRING" id="1051891.A0A0C3Q461"/>
<dbReference type="SUPFAM" id="SSF57756">
    <property type="entry name" value="Retrovirus zinc finger-like domains"/>
    <property type="match status" value="1"/>
</dbReference>
<dbReference type="AlphaFoldDB" id="A0A0C3Q461"/>
<keyword evidence="5" id="KW-1185">Reference proteome</keyword>
<dbReference type="Pfam" id="PF03732">
    <property type="entry name" value="Retrotrans_gag"/>
    <property type="match status" value="1"/>
</dbReference>
<dbReference type="GO" id="GO:0008270">
    <property type="term" value="F:zinc ion binding"/>
    <property type="evidence" value="ECO:0007669"/>
    <property type="project" value="InterPro"/>
</dbReference>
<name>A0A0C3Q461_9AGAM</name>
<dbReference type="GO" id="GO:0006397">
    <property type="term" value="P:mRNA processing"/>
    <property type="evidence" value="ECO:0007669"/>
    <property type="project" value="UniProtKB-KW"/>
</dbReference>